<dbReference type="AlphaFoldDB" id="A0AA86SW30"/>
<evidence type="ECO:0000313" key="2">
    <source>
        <dbReference type="Proteomes" id="UP001189624"/>
    </source>
</evidence>
<dbReference type="Proteomes" id="UP001189624">
    <property type="component" value="Chromosome 3"/>
</dbReference>
<keyword evidence="2" id="KW-1185">Reference proteome</keyword>
<protein>
    <submittedName>
        <fullName evidence="1">Uncharacterized protein</fullName>
    </submittedName>
</protein>
<dbReference type="EMBL" id="OY731400">
    <property type="protein sequence ID" value="CAJ1941556.1"/>
    <property type="molecule type" value="Genomic_DNA"/>
</dbReference>
<name>A0AA86SW30_9FABA</name>
<accession>A0AA86SW30</accession>
<proteinExistence type="predicted"/>
<dbReference type="Gramene" id="rna-AYBTSS11_LOCUS10336">
    <property type="protein sequence ID" value="CAJ1941556.1"/>
    <property type="gene ID" value="gene-AYBTSS11_LOCUS10336"/>
</dbReference>
<sequence>MELELSRESERVKQEENIPVAILLATCPALCRWLYLGDGIGLTCVLVVLEAKHRQALLFICVVSRYPDKNNGFGIGVNLKHLQPNVKKGEADHVPLREDNLLLMTTHIKELEARVVKLKPEIELRKKVVQVAAEDTNTTLEHKSV</sequence>
<evidence type="ECO:0000313" key="1">
    <source>
        <dbReference type="EMBL" id="CAJ1941556.1"/>
    </source>
</evidence>
<gene>
    <name evidence="1" type="ORF">AYBTSS11_LOCUS10336</name>
</gene>
<organism evidence="1 2">
    <name type="scientific">Sphenostylis stenocarpa</name>
    <dbReference type="NCBI Taxonomy" id="92480"/>
    <lineage>
        <taxon>Eukaryota</taxon>
        <taxon>Viridiplantae</taxon>
        <taxon>Streptophyta</taxon>
        <taxon>Embryophyta</taxon>
        <taxon>Tracheophyta</taxon>
        <taxon>Spermatophyta</taxon>
        <taxon>Magnoliopsida</taxon>
        <taxon>eudicotyledons</taxon>
        <taxon>Gunneridae</taxon>
        <taxon>Pentapetalae</taxon>
        <taxon>rosids</taxon>
        <taxon>fabids</taxon>
        <taxon>Fabales</taxon>
        <taxon>Fabaceae</taxon>
        <taxon>Papilionoideae</taxon>
        <taxon>50 kb inversion clade</taxon>
        <taxon>NPAAA clade</taxon>
        <taxon>indigoferoid/millettioid clade</taxon>
        <taxon>Phaseoleae</taxon>
        <taxon>Sphenostylis</taxon>
    </lineage>
</organism>
<reference evidence="1" key="1">
    <citation type="submission" date="2023-10" db="EMBL/GenBank/DDBJ databases">
        <authorList>
            <person name="Domelevo Entfellner J.-B."/>
        </authorList>
    </citation>
    <scope>NUCLEOTIDE SEQUENCE</scope>
</reference>